<keyword evidence="3" id="KW-1015">Disulfide bond</keyword>
<sequence length="463" mass="53812">MKTLKIWLLLSAVLFQHWAIAAEKSNFTLIKGKFDFEVNAKVELKYVYQGEEQVFATTDIGANGDFGFHVPIDAPGFYYLDYGQRVSRKGGQLIRFYLEPGLNFDIQVSKESYRLQGKKIGHNLIVQQANELYFKMNKYNQLGGSATYKDFFPYLEKEAVSATEKFIASVKTKDERFNKLIKLAAQIDLEQQAYTFFRLPRSAHPEKDNRPQVFKEWKKEVKFSDPDLLLLGNGYAMMENYFFYQMMQEGFKTPRVKMIEEAISHISDLQLKEVYIRNQIVKGRFKVEEYETMIDPLYQYLTSEQSKSFLAEYEKELHKNVGQPGFNFSYENPEGKKVAFSDFKGKLVYIDVWATWCGPCRKEIPHLKKLEEELKGEDIVFVSISLDELKDKQKWSKFIKDKEMGGVQLFADKAFKSGIAVNYEINAIPRFLLFDKKGNIISTDALRPSNPELKKQLEGLLKK</sequence>
<dbReference type="RefSeq" id="WP_346823001.1">
    <property type="nucleotide sequence ID" value="NZ_JBDKWZ010000012.1"/>
</dbReference>
<name>A0AAW9S9T7_9BACT</name>
<reference evidence="7 8" key="1">
    <citation type="submission" date="2024-04" db="EMBL/GenBank/DDBJ databases">
        <title>Novel genus in family Flammeovirgaceae.</title>
        <authorList>
            <person name="Nguyen T.H."/>
            <person name="Vuong T.Q."/>
            <person name="Le H."/>
            <person name="Kim S.-G."/>
        </authorList>
    </citation>
    <scope>NUCLEOTIDE SEQUENCE [LARGE SCALE GENOMIC DNA]</scope>
    <source>
        <strain evidence="7 8">JCM 23209</strain>
    </source>
</reference>
<dbReference type="InterPro" id="IPR050553">
    <property type="entry name" value="Thioredoxin_ResA/DsbE_sf"/>
</dbReference>
<evidence type="ECO:0000256" key="3">
    <source>
        <dbReference type="ARBA" id="ARBA00023157"/>
    </source>
</evidence>
<feature type="domain" description="Thioredoxin" evidence="6">
    <location>
        <begin position="319"/>
        <end position="462"/>
    </location>
</feature>
<keyword evidence="5" id="KW-0732">Signal</keyword>
<keyword evidence="4" id="KW-0676">Redox-active center</keyword>
<dbReference type="EMBL" id="JBDKWZ010000012">
    <property type="protein sequence ID" value="MEN7550222.1"/>
    <property type="molecule type" value="Genomic_DNA"/>
</dbReference>
<dbReference type="SUPFAM" id="SSF52833">
    <property type="entry name" value="Thioredoxin-like"/>
    <property type="match status" value="1"/>
</dbReference>
<dbReference type="GO" id="GO:0016491">
    <property type="term" value="F:oxidoreductase activity"/>
    <property type="evidence" value="ECO:0007669"/>
    <property type="project" value="InterPro"/>
</dbReference>
<gene>
    <name evidence="7" type="ORF">AAG747_20045</name>
</gene>
<dbReference type="InterPro" id="IPR036249">
    <property type="entry name" value="Thioredoxin-like_sf"/>
</dbReference>
<evidence type="ECO:0000256" key="5">
    <source>
        <dbReference type="SAM" id="SignalP"/>
    </source>
</evidence>
<keyword evidence="8" id="KW-1185">Reference proteome</keyword>
<proteinExistence type="predicted"/>
<evidence type="ECO:0000313" key="8">
    <source>
        <dbReference type="Proteomes" id="UP001403385"/>
    </source>
</evidence>
<organism evidence="7 8">
    <name type="scientific">Rapidithrix thailandica</name>
    <dbReference type="NCBI Taxonomy" id="413964"/>
    <lineage>
        <taxon>Bacteria</taxon>
        <taxon>Pseudomonadati</taxon>
        <taxon>Bacteroidota</taxon>
        <taxon>Cytophagia</taxon>
        <taxon>Cytophagales</taxon>
        <taxon>Flammeovirgaceae</taxon>
        <taxon>Rapidithrix</taxon>
    </lineage>
</organism>
<dbReference type="PANTHER" id="PTHR42852">
    <property type="entry name" value="THIOL:DISULFIDE INTERCHANGE PROTEIN DSBE"/>
    <property type="match status" value="1"/>
</dbReference>
<dbReference type="InterPro" id="IPR013766">
    <property type="entry name" value="Thioredoxin_domain"/>
</dbReference>
<dbReference type="Pfam" id="PF08534">
    <property type="entry name" value="Redoxin"/>
    <property type="match status" value="1"/>
</dbReference>
<dbReference type="PANTHER" id="PTHR42852:SF6">
    <property type="entry name" value="THIOL:DISULFIDE INTERCHANGE PROTEIN DSBE"/>
    <property type="match status" value="1"/>
</dbReference>
<dbReference type="CDD" id="cd02966">
    <property type="entry name" value="TlpA_like_family"/>
    <property type="match status" value="1"/>
</dbReference>
<keyword evidence="2" id="KW-0201">Cytochrome c-type biogenesis</keyword>
<evidence type="ECO:0000256" key="4">
    <source>
        <dbReference type="ARBA" id="ARBA00023284"/>
    </source>
</evidence>
<comment type="caution">
    <text evidence="7">The sequence shown here is derived from an EMBL/GenBank/DDBJ whole genome shotgun (WGS) entry which is preliminary data.</text>
</comment>
<feature type="chain" id="PRO_5043914477" evidence="5">
    <location>
        <begin position="22"/>
        <end position="463"/>
    </location>
</feature>
<evidence type="ECO:0000313" key="7">
    <source>
        <dbReference type="EMBL" id="MEN7550222.1"/>
    </source>
</evidence>
<evidence type="ECO:0000256" key="1">
    <source>
        <dbReference type="ARBA" id="ARBA00004196"/>
    </source>
</evidence>
<dbReference type="PROSITE" id="PS51352">
    <property type="entry name" value="THIOREDOXIN_2"/>
    <property type="match status" value="1"/>
</dbReference>
<feature type="signal peptide" evidence="5">
    <location>
        <begin position="1"/>
        <end position="21"/>
    </location>
</feature>
<dbReference type="GO" id="GO:0017004">
    <property type="term" value="P:cytochrome complex assembly"/>
    <property type="evidence" value="ECO:0007669"/>
    <property type="project" value="UniProtKB-KW"/>
</dbReference>
<dbReference type="AlphaFoldDB" id="A0AAW9S9T7"/>
<dbReference type="Proteomes" id="UP001403385">
    <property type="component" value="Unassembled WGS sequence"/>
</dbReference>
<protein>
    <submittedName>
        <fullName evidence="7">TlpA disulfide reductase family protein</fullName>
    </submittedName>
</protein>
<dbReference type="InterPro" id="IPR013740">
    <property type="entry name" value="Redoxin"/>
</dbReference>
<dbReference type="Gene3D" id="3.40.30.10">
    <property type="entry name" value="Glutaredoxin"/>
    <property type="match status" value="1"/>
</dbReference>
<evidence type="ECO:0000256" key="2">
    <source>
        <dbReference type="ARBA" id="ARBA00022748"/>
    </source>
</evidence>
<comment type="subcellular location">
    <subcellularLocation>
        <location evidence="1">Cell envelope</location>
    </subcellularLocation>
</comment>
<evidence type="ECO:0000259" key="6">
    <source>
        <dbReference type="PROSITE" id="PS51352"/>
    </source>
</evidence>
<accession>A0AAW9S9T7</accession>
<dbReference type="GO" id="GO:0030313">
    <property type="term" value="C:cell envelope"/>
    <property type="evidence" value="ECO:0007669"/>
    <property type="project" value="UniProtKB-SubCell"/>
</dbReference>